<dbReference type="EnsemblMetazoa" id="Aqu2.1.31325_001">
    <property type="protein sequence ID" value="Aqu2.1.31325_001"/>
    <property type="gene ID" value="Aqu2.1.31325"/>
</dbReference>
<name>A0A1X7UTK4_AMPQE</name>
<dbReference type="InParanoid" id="A0A1X7UTK4"/>
<evidence type="ECO:0000313" key="1">
    <source>
        <dbReference type="EnsemblMetazoa" id="Aqu2.1.31325_001"/>
    </source>
</evidence>
<protein>
    <submittedName>
        <fullName evidence="1">Uncharacterized protein</fullName>
    </submittedName>
</protein>
<reference evidence="1" key="1">
    <citation type="submission" date="2017-05" db="UniProtKB">
        <authorList>
            <consortium name="EnsemblMetazoa"/>
        </authorList>
    </citation>
    <scope>IDENTIFICATION</scope>
</reference>
<proteinExistence type="predicted"/>
<sequence>PYRWIFTIADVKQPIVGADFLQHHGLLIDIHRKTLIDSQTIFKLSCNANTRIHTVLHLTLSSSVTPFHLSF</sequence>
<organism evidence="1">
    <name type="scientific">Amphimedon queenslandica</name>
    <name type="common">Sponge</name>
    <dbReference type="NCBI Taxonomy" id="400682"/>
    <lineage>
        <taxon>Eukaryota</taxon>
        <taxon>Metazoa</taxon>
        <taxon>Porifera</taxon>
        <taxon>Demospongiae</taxon>
        <taxon>Heteroscleromorpha</taxon>
        <taxon>Haplosclerida</taxon>
        <taxon>Niphatidae</taxon>
        <taxon>Amphimedon</taxon>
    </lineage>
</organism>
<dbReference type="AlphaFoldDB" id="A0A1X7UTK4"/>
<accession>A0A1X7UTK4</accession>